<evidence type="ECO:0000256" key="5">
    <source>
        <dbReference type="ARBA" id="ARBA00023219"/>
    </source>
</evidence>
<evidence type="ECO:0000256" key="4">
    <source>
        <dbReference type="ARBA" id="ARBA00022844"/>
    </source>
</evidence>
<feature type="compositionally biased region" description="Polar residues" evidence="7">
    <location>
        <begin position="114"/>
        <end position="127"/>
    </location>
</feature>
<dbReference type="AlphaFoldDB" id="X0Y6J2"/>
<keyword evidence="2" id="KW-1162">Viral penetration into host cytoplasm</keyword>
<evidence type="ECO:0000313" key="8">
    <source>
        <dbReference type="EMBL" id="GAG51380.1"/>
    </source>
</evidence>
<protein>
    <recommendedName>
        <fullName evidence="9">Portal protein</fullName>
    </recommendedName>
</protein>
<sequence>GKIPPMPEVMQGQGIRPIYTSPVAKAQEQVEANGLMRSLQVLTPFLEMEPTVTDRFDGDEIAKGVFEMFSVRPRFLRSDQATQAIRDQRKKDQQEEQQAKNMQSAGQGFESITRAGQNLQQIESGKE</sequence>
<dbReference type="GO" id="GO:0044423">
    <property type="term" value="C:virion component"/>
    <property type="evidence" value="ECO:0007669"/>
    <property type="project" value="UniProtKB-KW"/>
</dbReference>
<evidence type="ECO:0000256" key="2">
    <source>
        <dbReference type="ARBA" id="ARBA00022595"/>
    </source>
</evidence>
<feature type="compositionally biased region" description="Basic and acidic residues" evidence="7">
    <location>
        <begin position="86"/>
        <end position="98"/>
    </location>
</feature>
<keyword evidence="6" id="KW-1160">Virus entry into host cell</keyword>
<dbReference type="GO" id="GO:0046718">
    <property type="term" value="P:symbiont entry into host cell"/>
    <property type="evidence" value="ECO:0007669"/>
    <property type="project" value="UniProtKB-KW"/>
</dbReference>
<comment type="caution">
    <text evidence="8">The sequence shown here is derived from an EMBL/GenBank/DDBJ whole genome shotgun (WGS) entry which is preliminary data.</text>
</comment>
<evidence type="ECO:0000256" key="7">
    <source>
        <dbReference type="SAM" id="MobiDB-lite"/>
    </source>
</evidence>
<gene>
    <name evidence="8" type="ORF">S01H1_82680</name>
</gene>
<feature type="region of interest" description="Disordered" evidence="7">
    <location>
        <begin position="81"/>
        <end position="127"/>
    </location>
</feature>
<feature type="non-terminal residue" evidence="8">
    <location>
        <position position="1"/>
    </location>
</feature>
<evidence type="ECO:0000256" key="6">
    <source>
        <dbReference type="ARBA" id="ARBA00023296"/>
    </source>
</evidence>
<dbReference type="Pfam" id="PF12236">
    <property type="entry name" value="Head-tail_con"/>
    <property type="match status" value="1"/>
</dbReference>
<keyword evidence="5" id="KW-0231">Viral genome packaging</keyword>
<evidence type="ECO:0008006" key="9">
    <source>
        <dbReference type="Google" id="ProtNLM"/>
    </source>
</evidence>
<comment type="subcellular location">
    <subcellularLocation>
        <location evidence="1">Virion</location>
    </subcellularLocation>
</comment>
<name>X0Y6J2_9ZZZZ</name>
<organism evidence="8">
    <name type="scientific">marine sediment metagenome</name>
    <dbReference type="NCBI Taxonomy" id="412755"/>
    <lineage>
        <taxon>unclassified sequences</taxon>
        <taxon>metagenomes</taxon>
        <taxon>ecological metagenomes</taxon>
    </lineage>
</organism>
<dbReference type="EMBL" id="BARS01056079">
    <property type="protein sequence ID" value="GAG51380.1"/>
    <property type="molecule type" value="Genomic_DNA"/>
</dbReference>
<accession>X0Y6J2</accession>
<keyword evidence="3" id="KW-1188">Viral release from host cell</keyword>
<reference evidence="8" key="1">
    <citation type="journal article" date="2014" name="Front. Microbiol.">
        <title>High frequency of phylogenetically diverse reductive dehalogenase-homologous genes in deep subseafloor sedimentary metagenomes.</title>
        <authorList>
            <person name="Kawai M."/>
            <person name="Futagami T."/>
            <person name="Toyoda A."/>
            <person name="Takaki Y."/>
            <person name="Nishi S."/>
            <person name="Hori S."/>
            <person name="Arai W."/>
            <person name="Tsubouchi T."/>
            <person name="Morono Y."/>
            <person name="Uchiyama I."/>
            <person name="Ito T."/>
            <person name="Fujiyama A."/>
            <person name="Inagaki F."/>
            <person name="Takami H."/>
        </authorList>
    </citation>
    <scope>NUCLEOTIDE SEQUENCE</scope>
    <source>
        <strain evidence="8">Expedition CK06-06</strain>
    </source>
</reference>
<dbReference type="InterPro" id="IPR020991">
    <property type="entry name" value="Connector_podovirus"/>
</dbReference>
<keyword evidence="4" id="KW-0946">Virion</keyword>
<proteinExistence type="predicted"/>
<evidence type="ECO:0000256" key="1">
    <source>
        <dbReference type="ARBA" id="ARBA00004328"/>
    </source>
</evidence>
<evidence type="ECO:0000256" key="3">
    <source>
        <dbReference type="ARBA" id="ARBA00022612"/>
    </source>
</evidence>